<dbReference type="InParanoid" id="A0A2G4YW98"/>
<accession>A0A2G4YW98</accession>
<dbReference type="OrthoDB" id="259356at2"/>
<organism evidence="3 4">
    <name type="scientific">Paremcibacter congregatus</name>
    <dbReference type="NCBI Taxonomy" id="2043170"/>
    <lineage>
        <taxon>Bacteria</taxon>
        <taxon>Pseudomonadati</taxon>
        <taxon>Pseudomonadota</taxon>
        <taxon>Alphaproteobacteria</taxon>
        <taxon>Emcibacterales</taxon>
        <taxon>Emcibacteraceae</taxon>
        <taxon>Paremcibacter</taxon>
    </lineage>
</organism>
<dbReference type="Pfam" id="PF06439">
    <property type="entry name" value="3keto-disac_hyd"/>
    <property type="match status" value="1"/>
</dbReference>
<sequence length="264" mass="29707">MTRKNPLTLLSLPLFSLALLFNSVTNAGAEDKKWINLFNGKDLDGWVIKFTGHDLGENYQKTFQVKDSKLVADYSNYTAFDNNFGHIFYTQKFSNYTLKLEYRFTGEQTSGGPGWAYRNSGIMIHSQPPESMARDQLFPASVEVQLLGGRDTDPRPTANVCTPATHINLNGKLETEHCINSTSATFRGDQWVMVEVEVRNSQMIRHSVNGVTVLEYNAPQVDTTDEETPPYGPAGNLLRDGYIALQAESHPVEFRNIRVLNHDQ</sequence>
<dbReference type="Gene3D" id="2.60.120.560">
    <property type="entry name" value="Exo-inulinase, domain 1"/>
    <property type="match status" value="1"/>
</dbReference>
<feature type="signal peptide" evidence="1">
    <location>
        <begin position="1"/>
        <end position="29"/>
    </location>
</feature>
<evidence type="ECO:0000259" key="2">
    <source>
        <dbReference type="Pfam" id="PF06439"/>
    </source>
</evidence>
<dbReference type="EMBL" id="PDEM01000007">
    <property type="protein sequence ID" value="PHZ86614.1"/>
    <property type="molecule type" value="Genomic_DNA"/>
</dbReference>
<keyword evidence="4" id="KW-1185">Reference proteome</keyword>
<dbReference type="RefSeq" id="WP_099470990.1">
    <property type="nucleotide sequence ID" value="NZ_CP041025.1"/>
</dbReference>
<comment type="caution">
    <text evidence="3">The sequence shown here is derived from an EMBL/GenBank/DDBJ whole genome shotgun (WGS) entry which is preliminary data.</text>
</comment>
<feature type="chain" id="PRO_5013572769" description="3-keto-alpha-glucoside-1,2-lyase/3-keto-2-hydroxy-glucal hydratase domain-containing protein" evidence="1">
    <location>
        <begin position="30"/>
        <end position="264"/>
    </location>
</feature>
<evidence type="ECO:0000313" key="4">
    <source>
        <dbReference type="Proteomes" id="UP000229730"/>
    </source>
</evidence>
<feature type="domain" description="3-keto-alpha-glucoside-1,2-lyase/3-keto-2-hydroxy-glucal hydratase" evidence="2">
    <location>
        <begin position="33"/>
        <end position="259"/>
    </location>
</feature>
<proteinExistence type="predicted"/>
<gene>
    <name evidence="3" type="ORF">CRD36_01670</name>
</gene>
<evidence type="ECO:0000313" key="3">
    <source>
        <dbReference type="EMBL" id="PHZ86614.1"/>
    </source>
</evidence>
<evidence type="ECO:0000256" key="1">
    <source>
        <dbReference type="SAM" id="SignalP"/>
    </source>
</evidence>
<name>A0A2G4YW98_9PROT</name>
<dbReference type="Proteomes" id="UP000229730">
    <property type="component" value="Unassembled WGS sequence"/>
</dbReference>
<protein>
    <recommendedName>
        <fullName evidence="2">3-keto-alpha-glucoside-1,2-lyase/3-keto-2-hydroxy-glucal hydratase domain-containing protein</fullName>
    </recommendedName>
</protein>
<dbReference type="GO" id="GO:0016787">
    <property type="term" value="F:hydrolase activity"/>
    <property type="evidence" value="ECO:0007669"/>
    <property type="project" value="InterPro"/>
</dbReference>
<dbReference type="AlphaFoldDB" id="A0A2G4YW98"/>
<keyword evidence="1" id="KW-0732">Signal</keyword>
<dbReference type="InterPro" id="IPR010496">
    <property type="entry name" value="AL/BT2_dom"/>
</dbReference>
<reference evidence="3 4" key="1">
    <citation type="submission" date="2017-10" db="EMBL/GenBank/DDBJ databases">
        <title>Frigbacter circumglobatus gen. nov. sp. nov., isolated from sediment cultured in situ.</title>
        <authorList>
            <person name="Zhao Z."/>
        </authorList>
    </citation>
    <scope>NUCLEOTIDE SEQUENCE [LARGE SCALE GENOMIC DNA]</scope>
    <source>
        <strain evidence="3 4">ZYL</strain>
    </source>
</reference>